<organism evidence="1 2">
    <name type="scientific">Noviherbaspirillum saxi</name>
    <dbReference type="NCBI Taxonomy" id="2320863"/>
    <lineage>
        <taxon>Bacteria</taxon>
        <taxon>Pseudomonadati</taxon>
        <taxon>Pseudomonadota</taxon>
        <taxon>Betaproteobacteria</taxon>
        <taxon>Burkholderiales</taxon>
        <taxon>Oxalobacteraceae</taxon>
        <taxon>Noviherbaspirillum</taxon>
    </lineage>
</organism>
<dbReference type="OrthoDB" id="3781311at2"/>
<sequence length="143" mass="16104">MKNIDAVFRTLQRSPFRRRFHLKSEERSYLAQKGIEDTMRHARAFIASRLAPALPANDGKQTPFRGHPVFVAQHATATCCRACLAKWHGIAVGQALNEAECRHVEEVLERWLRTEAARATQSSRQAAFEFPTSSVDKAVDNAD</sequence>
<dbReference type="RefSeq" id="WP_119767239.1">
    <property type="nucleotide sequence ID" value="NZ_QYUO01000001.1"/>
</dbReference>
<dbReference type="Pfam" id="PF13811">
    <property type="entry name" value="DUF4186"/>
    <property type="match status" value="1"/>
</dbReference>
<proteinExistence type="predicted"/>
<reference evidence="2" key="1">
    <citation type="submission" date="2018-09" db="EMBL/GenBank/DDBJ databases">
        <authorList>
            <person name="Zhu H."/>
        </authorList>
    </citation>
    <scope>NUCLEOTIDE SEQUENCE [LARGE SCALE GENOMIC DNA]</scope>
    <source>
        <strain evidence="2">K1R23-30</strain>
    </source>
</reference>
<evidence type="ECO:0000313" key="1">
    <source>
        <dbReference type="EMBL" id="RJF97289.1"/>
    </source>
</evidence>
<dbReference type="AlphaFoldDB" id="A0A3A3G8S4"/>
<comment type="caution">
    <text evidence="1">The sequence shown here is derived from an EMBL/GenBank/DDBJ whole genome shotgun (WGS) entry which is preliminary data.</text>
</comment>
<name>A0A3A3G8S4_9BURK</name>
<evidence type="ECO:0000313" key="2">
    <source>
        <dbReference type="Proteomes" id="UP000265955"/>
    </source>
</evidence>
<gene>
    <name evidence="1" type="ORF">D3871_01110</name>
</gene>
<dbReference type="EMBL" id="QYUO01000001">
    <property type="protein sequence ID" value="RJF97289.1"/>
    <property type="molecule type" value="Genomic_DNA"/>
</dbReference>
<accession>A0A3A3G8S4</accession>
<dbReference type="InterPro" id="IPR020378">
    <property type="entry name" value="DUF4186"/>
</dbReference>
<protein>
    <submittedName>
        <fullName evidence="1">DUF4186 domain-containing protein</fullName>
    </submittedName>
</protein>
<keyword evidence="2" id="KW-1185">Reference proteome</keyword>
<dbReference type="Proteomes" id="UP000265955">
    <property type="component" value="Unassembled WGS sequence"/>
</dbReference>